<keyword evidence="3" id="KW-1185">Reference proteome</keyword>
<dbReference type="OrthoDB" id="50320at2157"/>
<proteinExistence type="predicted"/>
<gene>
    <name evidence="2" type="ORF">AMS69_11430</name>
</gene>
<dbReference type="AlphaFoldDB" id="A0A0N0U981"/>
<protein>
    <recommendedName>
        <fullName evidence="1">DRTGG domain-containing protein</fullName>
    </recommendedName>
</protein>
<dbReference type="CDD" id="cd03109">
    <property type="entry name" value="DTBS"/>
    <property type="match status" value="1"/>
</dbReference>
<dbReference type="Pfam" id="PF07085">
    <property type="entry name" value="DRTGG"/>
    <property type="match status" value="1"/>
</dbReference>
<comment type="caution">
    <text evidence="2">The sequence shown here is derived from an EMBL/GenBank/DDBJ whole genome shotgun (WGS) entry which is preliminary data.</text>
</comment>
<sequence>MTDTNTLLVTSLEEGIGKTAITLALATRAHDAGYDVGYMKPKGTRLRSAVGKTRDEDPMLARELLDLETDLHEMEPIVYSPTFIQEAIRGREDPDDLRERLQESIETCSEGTDMLLVEGSSDLATGSIVDLTDIDIAELLDARVLLVTGYDTASDTDEILSAARAIGDRLDGVLFNGVTDATVDELADDVVPFLESEGIPVHGILPRDRALAGVTVADLARSLGADILTGDANTDIHVERFSVGAMSGSSALERFRRTRDAVVVTGGDRSEVQTAALEASGIKALLLTGGFQPPSAVIGQATEKNVPVLSVQSDTRTTIDRVEEVLRTGQTRNEATVDRMRTLLDDGVDIETLLSIDL</sequence>
<dbReference type="Proteomes" id="UP000037729">
    <property type="component" value="Unassembled WGS sequence"/>
</dbReference>
<dbReference type="PATRIC" id="fig|1705562.3.peg.470"/>
<evidence type="ECO:0000313" key="3">
    <source>
        <dbReference type="Proteomes" id="UP000037729"/>
    </source>
</evidence>
<dbReference type="Pfam" id="PF13500">
    <property type="entry name" value="AAA_26"/>
    <property type="match status" value="1"/>
</dbReference>
<dbReference type="InterPro" id="IPR050500">
    <property type="entry name" value="Phos_Acetyltrans/Butyryltrans"/>
</dbReference>
<dbReference type="PANTHER" id="PTHR43356">
    <property type="entry name" value="PHOSPHATE ACETYLTRANSFERASE"/>
    <property type="match status" value="1"/>
</dbReference>
<organism evidence="2 3">
    <name type="scientific">Haloarcula rubripromontorii</name>
    <dbReference type="NCBI Taxonomy" id="1705562"/>
    <lineage>
        <taxon>Archaea</taxon>
        <taxon>Methanobacteriati</taxon>
        <taxon>Methanobacteriota</taxon>
        <taxon>Stenosarchaea group</taxon>
        <taxon>Halobacteria</taxon>
        <taxon>Halobacteriales</taxon>
        <taxon>Haloarculaceae</taxon>
        <taxon>Haloarcula</taxon>
    </lineage>
</organism>
<dbReference type="InterPro" id="IPR010766">
    <property type="entry name" value="DRTGG"/>
</dbReference>
<evidence type="ECO:0000313" key="2">
    <source>
        <dbReference type="EMBL" id="KOX93053.1"/>
    </source>
</evidence>
<dbReference type="Gene3D" id="3.40.1390.20">
    <property type="entry name" value="HprK N-terminal domain-like"/>
    <property type="match status" value="1"/>
</dbReference>
<reference evidence="2 3" key="1">
    <citation type="submission" date="2015-08" db="EMBL/GenBank/DDBJ databases">
        <title>Genomes of Isolates from Cabo Rojo, PR.</title>
        <authorList>
            <person name="Sanchez-Nieves R.L."/>
            <person name="Montalvo-Rodriguez R."/>
        </authorList>
    </citation>
    <scope>NUCLEOTIDE SEQUENCE [LARGE SCALE GENOMIC DNA]</scope>
    <source>
        <strain evidence="2 3">SL3</strain>
    </source>
</reference>
<dbReference type="STRING" id="1705562.AMS69_11430"/>
<dbReference type="EMBL" id="LIUF01000003">
    <property type="protein sequence ID" value="KOX93053.1"/>
    <property type="molecule type" value="Genomic_DNA"/>
</dbReference>
<dbReference type="SUPFAM" id="SSF52540">
    <property type="entry name" value="P-loop containing nucleoside triphosphate hydrolases"/>
    <property type="match status" value="1"/>
</dbReference>
<evidence type="ECO:0000259" key="1">
    <source>
        <dbReference type="Pfam" id="PF07085"/>
    </source>
</evidence>
<dbReference type="PANTHER" id="PTHR43356:SF2">
    <property type="entry name" value="PHOSPHATE ACETYLTRANSFERASE"/>
    <property type="match status" value="1"/>
</dbReference>
<dbReference type="InterPro" id="IPR027417">
    <property type="entry name" value="P-loop_NTPase"/>
</dbReference>
<dbReference type="RefSeq" id="WP_053968193.1">
    <property type="nucleotide sequence ID" value="NZ_LIUF01000003.1"/>
</dbReference>
<dbReference type="InterPro" id="IPR028979">
    <property type="entry name" value="Ser_kin/Pase_Hpr-like_N_sf"/>
</dbReference>
<dbReference type="Gene3D" id="3.40.50.300">
    <property type="entry name" value="P-loop containing nucleotide triphosphate hydrolases"/>
    <property type="match status" value="1"/>
</dbReference>
<name>A0A0N0U981_9EURY</name>
<dbReference type="SUPFAM" id="SSF75138">
    <property type="entry name" value="HprK N-terminal domain-like"/>
    <property type="match status" value="1"/>
</dbReference>
<feature type="domain" description="DRTGG" evidence="1">
    <location>
        <begin position="218"/>
        <end position="324"/>
    </location>
</feature>
<accession>A0A0N0U981</accession>